<dbReference type="GO" id="GO:0003677">
    <property type="term" value="F:DNA binding"/>
    <property type="evidence" value="ECO:0007669"/>
    <property type="project" value="InterPro"/>
</dbReference>
<keyword evidence="3" id="KW-1185">Reference proteome</keyword>
<reference evidence="2 3" key="1">
    <citation type="submission" date="2023-07" db="EMBL/GenBank/DDBJ databases">
        <title>Sequencing the genomes of 1000 actinobacteria strains.</title>
        <authorList>
            <person name="Klenk H.-P."/>
        </authorList>
    </citation>
    <scope>NUCLEOTIDE SEQUENCE [LARGE SCALE GENOMIC DNA]</scope>
    <source>
        <strain evidence="2 3">DSM 44709</strain>
    </source>
</reference>
<protein>
    <submittedName>
        <fullName evidence="2">Transcriptional regulator with XRE-family HTH domain</fullName>
    </submittedName>
</protein>
<dbReference type="SMART" id="SM00530">
    <property type="entry name" value="HTH_XRE"/>
    <property type="match status" value="1"/>
</dbReference>
<name>A0AAE3W8T5_9ACTN</name>
<comment type="caution">
    <text evidence="2">The sequence shown here is derived from an EMBL/GenBank/DDBJ whole genome shotgun (WGS) entry which is preliminary data.</text>
</comment>
<organism evidence="2 3">
    <name type="scientific">Catenuloplanes indicus</name>
    <dbReference type="NCBI Taxonomy" id="137267"/>
    <lineage>
        <taxon>Bacteria</taxon>
        <taxon>Bacillati</taxon>
        <taxon>Actinomycetota</taxon>
        <taxon>Actinomycetes</taxon>
        <taxon>Micromonosporales</taxon>
        <taxon>Micromonosporaceae</taxon>
        <taxon>Catenuloplanes</taxon>
    </lineage>
</organism>
<accession>A0AAE3W8T5</accession>
<feature type="domain" description="HTH cro/C1-type" evidence="1">
    <location>
        <begin position="19"/>
        <end position="73"/>
    </location>
</feature>
<dbReference type="InterPro" id="IPR010982">
    <property type="entry name" value="Lambda_DNA-bd_dom_sf"/>
</dbReference>
<evidence type="ECO:0000313" key="3">
    <source>
        <dbReference type="Proteomes" id="UP001240236"/>
    </source>
</evidence>
<dbReference type="Gene3D" id="1.10.260.40">
    <property type="entry name" value="lambda repressor-like DNA-binding domains"/>
    <property type="match status" value="1"/>
</dbReference>
<dbReference type="Proteomes" id="UP001240236">
    <property type="component" value="Unassembled WGS sequence"/>
</dbReference>
<dbReference type="EMBL" id="JAUSUZ010000001">
    <property type="protein sequence ID" value="MDQ0370769.1"/>
    <property type="molecule type" value="Genomic_DNA"/>
</dbReference>
<proteinExistence type="predicted"/>
<sequence length="323" mass="36927">MTDLGWREAADEREFRATLKTLQEKRGLSNKDLAAAMQFHPSYVSHIVSGRCAPTPNFAMRADAVLGADGELLKLCAKARHGEPGDPARRAVIAREAELPAAGTSELIVEREEASVRYDETYRRYQISIRRHLLNRTSAPVTWFPAHVAPDASPDDYQAAKRLYTAQPISDRDLGFYARYNGRPVTWEVERVSEWRRDIAIRFRRFGLHEPIYPGERATVEYGYRLPETHWGDWFEREIRWLTKQLVVRLEFPRHLSMHVAGEFSSMSGDRPLDPPATVTPLGDLDRFEWRSDTPLKPGVSVRFAWTVTAATPARRHDFLVAA</sequence>
<dbReference type="PROSITE" id="PS50943">
    <property type="entry name" value="HTH_CROC1"/>
    <property type="match status" value="1"/>
</dbReference>
<dbReference type="SUPFAM" id="SSF47413">
    <property type="entry name" value="lambda repressor-like DNA-binding domains"/>
    <property type="match status" value="1"/>
</dbReference>
<gene>
    <name evidence="2" type="ORF">J2S42_007438</name>
</gene>
<evidence type="ECO:0000259" key="1">
    <source>
        <dbReference type="PROSITE" id="PS50943"/>
    </source>
</evidence>
<dbReference type="InterPro" id="IPR001387">
    <property type="entry name" value="Cro/C1-type_HTH"/>
</dbReference>
<evidence type="ECO:0000313" key="2">
    <source>
        <dbReference type="EMBL" id="MDQ0370769.1"/>
    </source>
</evidence>
<dbReference type="CDD" id="cd00093">
    <property type="entry name" value="HTH_XRE"/>
    <property type="match status" value="1"/>
</dbReference>
<dbReference type="AlphaFoldDB" id="A0AAE3W8T5"/>
<dbReference type="RefSeq" id="WP_307246994.1">
    <property type="nucleotide sequence ID" value="NZ_JAUSUZ010000001.1"/>
</dbReference>
<dbReference type="Pfam" id="PF13560">
    <property type="entry name" value="HTH_31"/>
    <property type="match status" value="1"/>
</dbReference>